<reference evidence="1" key="1">
    <citation type="submission" date="2020-03" db="EMBL/GenBank/DDBJ databases">
        <title>The deep terrestrial virosphere.</title>
        <authorList>
            <person name="Holmfeldt K."/>
            <person name="Nilsson E."/>
            <person name="Simone D."/>
            <person name="Lopez-Fernandez M."/>
            <person name="Wu X."/>
            <person name="de Brujin I."/>
            <person name="Lundin D."/>
            <person name="Andersson A."/>
            <person name="Bertilsson S."/>
            <person name="Dopson M."/>
        </authorList>
    </citation>
    <scope>NUCLEOTIDE SEQUENCE</scope>
    <source>
        <strain evidence="1">MM415B04415</strain>
        <strain evidence="2">TM448B05850</strain>
    </source>
</reference>
<dbReference type="AlphaFoldDB" id="A0A6M3LJ65"/>
<organism evidence="1">
    <name type="scientific">viral metagenome</name>
    <dbReference type="NCBI Taxonomy" id="1070528"/>
    <lineage>
        <taxon>unclassified sequences</taxon>
        <taxon>metagenomes</taxon>
        <taxon>organismal metagenomes</taxon>
    </lineage>
</organism>
<sequence>MLQQMAGIHVRKTLVAKRQVFYVAPYLSAESNIHADIPRSTNGAAAYIHVAIHCKYQGIAR</sequence>
<protein>
    <submittedName>
        <fullName evidence="1">Uncharacterized protein</fullName>
    </submittedName>
</protein>
<evidence type="ECO:0000313" key="1">
    <source>
        <dbReference type="EMBL" id="QJA92935.1"/>
    </source>
</evidence>
<dbReference type="EMBL" id="MT143108">
    <property type="protein sequence ID" value="QJA92935.1"/>
    <property type="molecule type" value="Genomic_DNA"/>
</dbReference>
<gene>
    <name evidence="1" type="ORF">MM415B04415_0010</name>
    <name evidence="2" type="ORF">TM448B05850_0006</name>
</gene>
<evidence type="ECO:0000313" key="2">
    <source>
        <dbReference type="EMBL" id="QJI04017.1"/>
    </source>
</evidence>
<dbReference type="EMBL" id="MT145140">
    <property type="protein sequence ID" value="QJI04017.1"/>
    <property type="molecule type" value="Genomic_DNA"/>
</dbReference>
<accession>A0A6M3LJ65</accession>
<proteinExistence type="predicted"/>
<name>A0A6M3LJ65_9ZZZZ</name>